<evidence type="ECO:0008006" key="5">
    <source>
        <dbReference type="Google" id="ProtNLM"/>
    </source>
</evidence>
<reference evidence="3 4" key="1">
    <citation type="submission" date="2017-03" db="EMBL/GenBank/DDBJ databases">
        <title>An alternative strategy for trypanosome survival in the mammalian bloodstream revealed through genome and transcriptome analysis of the ubiquitous bovine parasite Trypanosoma (Megatrypanum) theileri.</title>
        <authorList>
            <person name="Kelly S."/>
            <person name="Ivens A."/>
            <person name="Mott A."/>
            <person name="O'Neill E."/>
            <person name="Emms D."/>
            <person name="Macleod O."/>
            <person name="Voorheis P."/>
            <person name="Matthews J."/>
            <person name="Matthews K."/>
            <person name="Carrington M."/>
        </authorList>
    </citation>
    <scope>NUCLEOTIDE SEQUENCE [LARGE SCALE GENOMIC DNA]</scope>
    <source>
        <strain evidence="3">Edinburgh</strain>
    </source>
</reference>
<accession>A0A1X0NIN8</accession>
<protein>
    <recommendedName>
        <fullName evidence="5">Mucin TcMUCII</fullName>
    </recommendedName>
</protein>
<dbReference type="EMBL" id="NBCO01000045">
    <property type="protein sequence ID" value="ORC84388.1"/>
    <property type="molecule type" value="Genomic_DNA"/>
</dbReference>
<feature type="compositionally biased region" description="Polar residues" evidence="1">
    <location>
        <begin position="166"/>
        <end position="206"/>
    </location>
</feature>
<dbReference type="AlphaFoldDB" id="A0A1X0NIN8"/>
<feature type="compositionally biased region" description="Basic and acidic residues" evidence="1">
    <location>
        <begin position="74"/>
        <end position="89"/>
    </location>
</feature>
<dbReference type="RefSeq" id="XP_028878454.1">
    <property type="nucleotide sequence ID" value="XM_029030223.1"/>
</dbReference>
<feature type="signal peptide" evidence="2">
    <location>
        <begin position="1"/>
        <end position="26"/>
    </location>
</feature>
<feature type="compositionally biased region" description="Polar residues" evidence="1">
    <location>
        <begin position="133"/>
        <end position="150"/>
    </location>
</feature>
<gene>
    <name evidence="3" type="ORF">TM35_000451260</name>
</gene>
<dbReference type="GeneID" id="39990003"/>
<organism evidence="3 4">
    <name type="scientific">Trypanosoma theileri</name>
    <dbReference type="NCBI Taxonomy" id="67003"/>
    <lineage>
        <taxon>Eukaryota</taxon>
        <taxon>Discoba</taxon>
        <taxon>Euglenozoa</taxon>
        <taxon>Kinetoplastea</taxon>
        <taxon>Metakinetoplastina</taxon>
        <taxon>Trypanosomatida</taxon>
        <taxon>Trypanosomatidae</taxon>
        <taxon>Trypanosoma</taxon>
    </lineage>
</organism>
<proteinExistence type="predicted"/>
<feature type="region of interest" description="Disordered" evidence="1">
    <location>
        <begin position="74"/>
        <end position="152"/>
    </location>
</feature>
<dbReference type="Proteomes" id="UP000192257">
    <property type="component" value="Unassembled WGS sequence"/>
</dbReference>
<feature type="region of interest" description="Disordered" evidence="1">
    <location>
        <begin position="166"/>
        <end position="237"/>
    </location>
</feature>
<keyword evidence="2" id="KW-0732">Signal</keyword>
<name>A0A1X0NIN8_9TRYP</name>
<evidence type="ECO:0000313" key="3">
    <source>
        <dbReference type="EMBL" id="ORC84388.1"/>
    </source>
</evidence>
<feature type="chain" id="PRO_5012800767" description="Mucin TcMUCII" evidence="2">
    <location>
        <begin position="27"/>
        <end position="281"/>
    </location>
</feature>
<evidence type="ECO:0000256" key="2">
    <source>
        <dbReference type="SAM" id="SignalP"/>
    </source>
</evidence>
<feature type="compositionally biased region" description="Low complexity" evidence="1">
    <location>
        <begin position="220"/>
        <end position="232"/>
    </location>
</feature>
<keyword evidence="4" id="KW-1185">Reference proteome</keyword>
<evidence type="ECO:0000313" key="4">
    <source>
        <dbReference type="Proteomes" id="UP000192257"/>
    </source>
</evidence>
<sequence length="281" mass="29435">MMMMMMRRVMCVLAVVLCCACGYTMAAAAVSDPTYDIVPNSVDNLLQGFPVITRDERERADKYLKCIQGKNDTEKEKCAQSSDPEKDQPAKTQLPQVPETRPDASGQSVGGSGHGTSSHVPAGGSHEHGAGTVQPSTDQNTNKPTTSDSAQDGAAINDCLNRENQVTEGNTSTTDNATLGVSTDSPDSTNQSQVSGTTAPNSTSGADSHEINPTTPPSPENTTTEAPTTTPSLVPKPEISNTIASAVKNNKGNVDSSLSPVWMHTAAPLLIVVVLFSATLY</sequence>
<dbReference type="VEuPathDB" id="TriTrypDB:TM35_000451260"/>
<evidence type="ECO:0000256" key="1">
    <source>
        <dbReference type="SAM" id="MobiDB-lite"/>
    </source>
</evidence>
<comment type="caution">
    <text evidence="3">The sequence shown here is derived from an EMBL/GenBank/DDBJ whole genome shotgun (WGS) entry which is preliminary data.</text>
</comment>